<organism evidence="2 3">
    <name type="scientific">Paenalcaligenes hominis</name>
    <dbReference type="NCBI Taxonomy" id="643674"/>
    <lineage>
        <taxon>Bacteria</taxon>
        <taxon>Pseudomonadati</taxon>
        <taxon>Pseudomonadota</taxon>
        <taxon>Betaproteobacteria</taxon>
        <taxon>Burkholderiales</taxon>
        <taxon>Alcaligenaceae</taxon>
        <taxon>Paenalcaligenes</taxon>
    </lineage>
</organism>
<dbReference type="RefSeq" id="WP_276831009.1">
    <property type="nucleotide sequence ID" value="NZ_DYTQ01000083.1"/>
</dbReference>
<evidence type="ECO:0000313" key="3">
    <source>
        <dbReference type="Proteomes" id="UP000700248"/>
    </source>
</evidence>
<proteinExistence type="predicted"/>
<evidence type="ECO:0000313" key="2">
    <source>
        <dbReference type="EMBL" id="HJH24325.1"/>
    </source>
</evidence>
<dbReference type="Pfam" id="PF00561">
    <property type="entry name" value="Abhydrolase_1"/>
    <property type="match status" value="1"/>
</dbReference>
<protein>
    <submittedName>
        <fullName evidence="2">Alpha/beta hydrolase</fullName>
    </submittedName>
</protein>
<dbReference type="InterPro" id="IPR029058">
    <property type="entry name" value="AB_hydrolase_fold"/>
</dbReference>
<sequence length="265" mass="29201">MLDQIESLYRQSNHGLSYIDNQAEADVYVLLHGISSGAKSWVKQFVTLKESCRLIAWDAPGYGKSAGLLTSTPTAQDYALQIKQLLDELEIRTPVTVVGHSLGAMMAAAFAKLYPEQTKKLVLVNPAQGYGGHASTDQERVYRMRPELLKRLGPAGMAKERGPRLLAQPTPLNLEVVQAVSAGLTQQGLTQASYLLAYDSIDWYLNSLSMPIPLCYGEKDSITPPEGMFDLKQKYSNLELIPLAAAGHLAYLDQPTLFNQQVFQI</sequence>
<keyword evidence="2" id="KW-0378">Hydrolase</keyword>
<dbReference type="GO" id="GO:0016020">
    <property type="term" value="C:membrane"/>
    <property type="evidence" value="ECO:0007669"/>
    <property type="project" value="TreeGrafter"/>
</dbReference>
<accession>A0A9D2VG70</accession>
<dbReference type="SUPFAM" id="SSF53474">
    <property type="entry name" value="alpha/beta-Hydrolases"/>
    <property type="match status" value="1"/>
</dbReference>
<dbReference type="AlphaFoldDB" id="A0A9D2VG70"/>
<comment type="caution">
    <text evidence="2">The sequence shown here is derived from an EMBL/GenBank/DDBJ whole genome shotgun (WGS) entry which is preliminary data.</text>
</comment>
<dbReference type="InterPro" id="IPR000073">
    <property type="entry name" value="AB_hydrolase_1"/>
</dbReference>
<dbReference type="PANTHER" id="PTHR43798:SF33">
    <property type="entry name" value="HYDROLASE, PUTATIVE (AFU_ORTHOLOGUE AFUA_2G14860)-RELATED"/>
    <property type="match status" value="1"/>
</dbReference>
<name>A0A9D2VG70_9BURK</name>
<reference evidence="2" key="1">
    <citation type="journal article" date="2021" name="PeerJ">
        <title>Extensive microbial diversity within the chicken gut microbiome revealed by metagenomics and culture.</title>
        <authorList>
            <person name="Gilroy R."/>
            <person name="Ravi A."/>
            <person name="Getino M."/>
            <person name="Pursley I."/>
            <person name="Horton D.L."/>
            <person name="Alikhan N.F."/>
            <person name="Baker D."/>
            <person name="Gharbi K."/>
            <person name="Hall N."/>
            <person name="Watson M."/>
            <person name="Adriaenssens E.M."/>
            <person name="Foster-Nyarko E."/>
            <person name="Jarju S."/>
            <person name="Secka A."/>
            <person name="Antonio M."/>
            <person name="Oren A."/>
            <person name="Chaudhuri R.R."/>
            <person name="La Ragione R."/>
            <person name="Hildebrand F."/>
            <person name="Pallen M.J."/>
        </authorList>
    </citation>
    <scope>NUCLEOTIDE SEQUENCE</scope>
    <source>
        <strain evidence="2">CHK175-13533</strain>
    </source>
</reference>
<dbReference type="EMBL" id="DYTQ01000083">
    <property type="protein sequence ID" value="HJH24325.1"/>
    <property type="molecule type" value="Genomic_DNA"/>
</dbReference>
<dbReference type="Gene3D" id="3.40.50.1820">
    <property type="entry name" value="alpha/beta hydrolase"/>
    <property type="match status" value="1"/>
</dbReference>
<dbReference type="PRINTS" id="PR00111">
    <property type="entry name" value="ABHYDROLASE"/>
</dbReference>
<evidence type="ECO:0000259" key="1">
    <source>
        <dbReference type="Pfam" id="PF00561"/>
    </source>
</evidence>
<dbReference type="InterPro" id="IPR050266">
    <property type="entry name" value="AB_hydrolase_sf"/>
</dbReference>
<dbReference type="GO" id="GO:0016787">
    <property type="term" value="F:hydrolase activity"/>
    <property type="evidence" value="ECO:0007669"/>
    <property type="project" value="UniProtKB-KW"/>
</dbReference>
<reference evidence="2" key="2">
    <citation type="submission" date="2021-09" db="EMBL/GenBank/DDBJ databases">
        <authorList>
            <person name="Gilroy R."/>
        </authorList>
    </citation>
    <scope>NUCLEOTIDE SEQUENCE</scope>
    <source>
        <strain evidence="2">CHK175-13533</strain>
    </source>
</reference>
<dbReference type="PANTHER" id="PTHR43798">
    <property type="entry name" value="MONOACYLGLYCEROL LIPASE"/>
    <property type="match status" value="1"/>
</dbReference>
<dbReference type="Proteomes" id="UP000700248">
    <property type="component" value="Unassembled WGS sequence"/>
</dbReference>
<gene>
    <name evidence="2" type="ORF">K8U84_07210</name>
</gene>
<feature type="domain" description="AB hydrolase-1" evidence="1">
    <location>
        <begin position="29"/>
        <end position="255"/>
    </location>
</feature>